<organism evidence="2 3">
    <name type="scientific">Toxocara canis</name>
    <name type="common">Canine roundworm</name>
    <dbReference type="NCBI Taxonomy" id="6265"/>
    <lineage>
        <taxon>Eukaryota</taxon>
        <taxon>Metazoa</taxon>
        <taxon>Ecdysozoa</taxon>
        <taxon>Nematoda</taxon>
        <taxon>Chromadorea</taxon>
        <taxon>Rhabditida</taxon>
        <taxon>Spirurina</taxon>
        <taxon>Ascaridomorpha</taxon>
        <taxon>Ascaridoidea</taxon>
        <taxon>Toxocaridae</taxon>
        <taxon>Toxocara</taxon>
    </lineage>
</organism>
<accession>A0A183USJ9</accession>
<gene>
    <name evidence="1" type="ORF">TCNE_LOCUS11469</name>
</gene>
<dbReference type="Proteomes" id="UP000050794">
    <property type="component" value="Unassembled WGS sequence"/>
</dbReference>
<protein>
    <submittedName>
        <fullName evidence="3">Type I site-specific deoxyribonuclease</fullName>
    </submittedName>
</protein>
<reference evidence="1 2" key="2">
    <citation type="submission" date="2018-11" db="EMBL/GenBank/DDBJ databases">
        <authorList>
            <consortium name="Pathogen Informatics"/>
        </authorList>
    </citation>
    <scope>NUCLEOTIDE SEQUENCE [LARGE SCALE GENOMIC DNA]</scope>
</reference>
<evidence type="ECO:0000313" key="1">
    <source>
        <dbReference type="EMBL" id="VDM42790.1"/>
    </source>
</evidence>
<reference evidence="3" key="1">
    <citation type="submission" date="2016-06" db="UniProtKB">
        <authorList>
            <consortium name="WormBaseParasite"/>
        </authorList>
    </citation>
    <scope>IDENTIFICATION</scope>
</reference>
<dbReference type="WBParaSite" id="TCNE_0001146901-mRNA-1">
    <property type="protein sequence ID" value="TCNE_0001146901-mRNA-1"/>
    <property type="gene ID" value="TCNE_0001146901"/>
</dbReference>
<sequence length="104" mass="11960">MKEICENFYNDLHSSKVHVPEIQLRAEEEEIPAVMLDEIKNALSKIKPDRSPGKDKIETEYLKAGRDALNKALAERFTKYLKTSTIPSSWLTSETVLLRKKEDP</sequence>
<proteinExistence type="predicted"/>
<dbReference type="AlphaFoldDB" id="A0A183USJ9"/>
<evidence type="ECO:0000313" key="2">
    <source>
        <dbReference type="Proteomes" id="UP000050794"/>
    </source>
</evidence>
<name>A0A183USJ9_TOXCA</name>
<evidence type="ECO:0000313" key="3">
    <source>
        <dbReference type="WBParaSite" id="TCNE_0001146901-mRNA-1"/>
    </source>
</evidence>
<dbReference type="EMBL" id="UYWY01020868">
    <property type="protein sequence ID" value="VDM42790.1"/>
    <property type="molecule type" value="Genomic_DNA"/>
</dbReference>
<keyword evidence="2" id="KW-1185">Reference proteome</keyword>